<sequence>MLSPEVARSIDRIAKAHGYDPAALKAVVEVESAGKVFANVKGRDEPLIRYEGHYFYKLVHPMMRDKAVREGLASPKAGGVKNPSNQAARWDLLERAAALDKQAAYESASWGAGQVMGSHWKKLGYSSVVDMVETARSGIEGQVELMVRFIKAFNLSGALLRKDWAGFARGYNGPAYKTNAYDTKMKAAYERYAKGTSPITFNPSAGMLRLGSKGQGVREVQVLLTRAGFPTAVDGDFGTGTDTALRRFQGANSLTADGVAGPETMRKLKEFQASPEEKPGALPVSQVPEVKDAAKSLAPLALVTAARDQIAEMAAYVTGINTETANTVANSMLAVSGAIGTGLAIYAIYGWWKSKRTVEQA</sequence>
<keyword evidence="1" id="KW-0812">Transmembrane</keyword>
<dbReference type="AlphaFoldDB" id="A0A2U2DTW6"/>
<dbReference type="InterPro" id="IPR002477">
    <property type="entry name" value="Peptidoglycan-bd-like"/>
</dbReference>
<dbReference type="Gene3D" id="1.10.101.10">
    <property type="entry name" value="PGBD-like superfamily/PGBD"/>
    <property type="match status" value="1"/>
</dbReference>
<dbReference type="Pfam" id="PF11860">
    <property type="entry name" value="Muramidase"/>
    <property type="match status" value="1"/>
</dbReference>
<dbReference type="Pfam" id="PF01471">
    <property type="entry name" value="PG_binding_1"/>
    <property type="match status" value="1"/>
</dbReference>
<dbReference type="SUPFAM" id="SSF47090">
    <property type="entry name" value="PGBD-like"/>
    <property type="match status" value="1"/>
</dbReference>
<evidence type="ECO:0000313" key="5">
    <source>
        <dbReference type="Proteomes" id="UP000245252"/>
    </source>
</evidence>
<gene>
    <name evidence="4" type="ORF">DEM27_10305</name>
</gene>
<feature type="transmembrane region" description="Helical" evidence="1">
    <location>
        <begin position="332"/>
        <end position="352"/>
    </location>
</feature>
<evidence type="ECO:0000256" key="1">
    <source>
        <dbReference type="SAM" id="Phobius"/>
    </source>
</evidence>
<dbReference type="SUPFAM" id="SSF53955">
    <property type="entry name" value="Lysozyme-like"/>
    <property type="match status" value="1"/>
</dbReference>
<dbReference type="EMBL" id="QFBC01000003">
    <property type="protein sequence ID" value="PWE56746.1"/>
    <property type="molecule type" value="Genomic_DNA"/>
</dbReference>
<dbReference type="InterPro" id="IPR036366">
    <property type="entry name" value="PGBDSf"/>
</dbReference>
<dbReference type="InterPro" id="IPR036365">
    <property type="entry name" value="PGBD-like_sf"/>
</dbReference>
<accession>A0A2U2DTW6</accession>
<comment type="caution">
    <text evidence="4">The sequence shown here is derived from an EMBL/GenBank/DDBJ whole genome shotgun (WGS) entry which is preliminary data.</text>
</comment>
<dbReference type="OrthoDB" id="1523598at2"/>
<evidence type="ECO:0000313" key="4">
    <source>
        <dbReference type="EMBL" id="PWE56746.1"/>
    </source>
</evidence>
<dbReference type="RefSeq" id="WP_109458121.1">
    <property type="nucleotide sequence ID" value="NZ_QFBC01000003.1"/>
</dbReference>
<name>A0A2U2DTW6_9HYPH</name>
<keyword evidence="5" id="KW-1185">Reference proteome</keyword>
<dbReference type="Proteomes" id="UP000245252">
    <property type="component" value="Unassembled WGS sequence"/>
</dbReference>
<protein>
    <submittedName>
        <fullName evidence="4">Peptidoglycan-binding protein</fullName>
    </submittedName>
</protein>
<feature type="domain" description="N-acetylmuramidase" evidence="3">
    <location>
        <begin position="20"/>
        <end position="192"/>
    </location>
</feature>
<keyword evidence="1" id="KW-1133">Transmembrane helix</keyword>
<reference evidence="4 5" key="1">
    <citation type="submission" date="2018-05" db="EMBL/GenBank/DDBJ databases">
        <title>The draft genome of strain NS-104.</title>
        <authorList>
            <person name="Hang P."/>
            <person name="Jiang J."/>
        </authorList>
    </citation>
    <scope>NUCLEOTIDE SEQUENCE [LARGE SCALE GENOMIC DNA]</scope>
    <source>
        <strain evidence="4 5">NS-104</strain>
    </source>
</reference>
<dbReference type="InterPro" id="IPR024408">
    <property type="entry name" value="Muramidase"/>
</dbReference>
<keyword evidence="1" id="KW-0472">Membrane</keyword>
<evidence type="ECO:0000259" key="2">
    <source>
        <dbReference type="Pfam" id="PF01471"/>
    </source>
</evidence>
<proteinExistence type="predicted"/>
<dbReference type="InterPro" id="IPR023346">
    <property type="entry name" value="Lysozyme-like_dom_sf"/>
</dbReference>
<organism evidence="4 5">
    <name type="scientific">Metarhizobium album</name>
    <dbReference type="NCBI Taxonomy" id="2182425"/>
    <lineage>
        <taxon>Bacteria</taxon>
        <taxon>Pseudomonadati</taxon>
        <taxon>Pseudomonadota</taxon>
        <taxon>Alphaproteobacteria</taxon>
        <taxon>Hyphomicrobiales</taxon>
        <taxon>Rhizobiaceae</taxon>
        <taxon>Metarhizobium</taxon>
    </lineage>
</organism>
<evidence type="ECO:0000259" key="3">
    <source>
        <dbReference type="Pfam" id="PF11860"/>
    </source>
</evidence>
<feature type="domain" description="Peptidoglycan binding-like" evidence="2">
    <location>
        <begin position="214"/>
        <end position="268"/>
    </location>
</feature>